<evidence type="ECO:0000256" key="3">
    <source>
        <dbReference type="ARBA" id="ARBA00022989"/>
    </source>
</evidence>
<evidence type="ECO:0000313" key="7">
    <source>
        <dbReference type="EMBL" id="KRR02503.1"/>
    </source>
</evidence>
<feature type="transmembrane region" description="Helical" evidence="5">
    <location>
        <begin position="213"/>
        <end position="230"/>
    </location>
</feature>
<dbReference type="AlphaFoldDB" id="A0A0R3L3Q4"/>
<dbReference type="STRING" id="280332.CQ12_15755"/>
<accession>A0A0R3L3Q4</accession>
<sequence length="437" mass="47026">MSQLVDASGIRIVAAGVERQRVMDIVRGATFVGTLLLGWISLHPFVSLGDMQLGDVGTGNELATYATFGALSVLTVALAIRNDGRGLATLLTPAFVLFGAWLLLTVVLSFDPGTSIRRLSLTVCVVAVTASLMLLPKSQQELMHWFAIAALALLAVCYLGILLAPDLSIHLASDPQEPGLAGNWRGAFGHKNQAAAIMVMVLFLGVYSVRSGLWLSGAAIIALASLFLLYSAGKSSLTLCLAVLLLTSVTSFIRSFWIRAIILLTPLLLLNLLSVGTVMLESLAGISKLLPFDSTFTGRTDIWAFALQSLHARLLTGYGFASFWGSSAIQNLPEGKEWAGFAAHSHNGYLDTALGMGVPGLLLLILVLVILPLRNFQRADEGGNNGPLAMVLLRIWLFGLYLSAMESFFLDRSDPLWFTFLLAVFGLHYLARFRAQA</sequence>
<feature type="transmembrane region" description="Helical" evidence="5">
    <location>
        <begin position="62"/>
        <end position="80"/>
    </location>
</feature>
<feature type="transmembrane region" description="Helical" evidence="5">
    <location>
        <begin position="142"/>
        <end position="164"/>
    </location>
</feature>
<feature type="transmembrane region" description="Helical" evidence="5">
    <location>
        <begin position="116"/>
        <end position="135"/>
    </location>
</feature>
<comment type="caution">
    <text evidence="7">The sequence shown here is derived from an EMBL/GenBank/DDBJ whole genome shotgun (WGS) entry which is preliminary data.</text>
</comment>
<protein>
    <recommendedName>
        <fullName evidence="6">O-antigen ligase-related domain-containing protein</fullName>
    </recommendedName>
</protein>
<feature type="transmembrane region" description="Helical" evidence="5">
    <location>
        <begin position="385"/>
        <end position="404"/>
    </location>
</feature>
<evidence type="ECO:0000256" key="1">
    <source>
        <dbReference type="ARBA" id="ARBA00004141"/>
    </source>
</evidence>
<keyword evidence="4 5" id="KW-0472">Membrane</keyword>
<gene>
    <name evidence="7" type="ORF">CQ12_15755</name>
</gene>
<keyword evidence="3 5" id="KW-1133">Transmembrane helix</keyword>
<name>A0A0R3L3Q4_9BRAD</name>
<dbReference type="RefSeq" id="WP_057838057.1">
    <property type="nucleotide sequence ID" value="NZ_LLXZ01000156.1"/>
</dbReference>
<feature type="transmembrane region" description="Helical" evidence="5">
    <location>
        <begin position="353"/>
        <end position="373"/>
    </location>
</feature>
<feature type="transmembrane region" description="Helical" evidence="5">
    <location>
        <begin position="416"/>
        <end position="433"/>
    </location>
</feature>
<evidence type="ECO:0000256" key="5">
    <source>
        <dbReference type="SAM" id="Phobius"/>
    </source>
</evidence>
<keyword evidence="8" id="KW-1185">Reference proteome</keyword>
<dbReference type="GO" id="GO:0016020">
    <property type="term" value="C:membrane"/>
    <property type="evidence" value="ECO:0007669"/>
    <property type="project" value="UniProtKB-SubCell"/>
</dbReference>
<dbReference type="PANTHER" id="PTHR37422:SF21">
    <property type="entry name" value="EXOQ-LIKE PROTEIN"/>
    <property type="match status" value="1"/>
</dbReference>
<feature type="transmembrane region" description="Helical" evidence="5">
    <location>
        <begin position="236"/>
        <end position="253"/>
    </location>
</feature>
<feature type="transmembrane region" description="Helical" evidence="5">
    <location>
        <begin position="87"/>
        <end position="110"/>
    </location>
</feature>
<evidence type="ECO:0000259" key="6">
    <source>
        <dbReference type="Pfam" id="PF04932"/>
    </source>
</evidence>
<dbReference type="EMBL" id="LLXZ01000156">
    <property type="protein sequence ID" value="KRR02503.1"/>
    <property type="molecule type" value="Genomic_DNA"/>
</dbReference>
<feature type="transmembrane region" description="Helical" evidence="5">
    <location>
        <begin position="184"/>
        <end position="206"/>
    </location>
</feature>
<evidence type="ECO:0000256" key="4">
    <source>
        <dbReference type="ARBA" id="ARBA00023136"/>
    </source>
</evidence>
<dbReference type="Proteomes" id="UP000050863">
    <property type="component" value="Unassembled WGS sequence"/>
</dbReference>
<dbReference type="InterPro" id="IPR051533">
    <property type="entry name" value="WaaL-like"/>
</dbReference>
<reference evidence="7 8" key="1">
    <citation type="submission" date="2014-03" db="EMBL/GenBank/DDBJ databases">
        <title>Bradyrhizobium valentinum sp. nov., isolated from effective nodules of Lupinus mariae-josephae, a lupine endemic of basic-lime soils in Eastern Spain.</title>
        <authorList>
            <person name="Duran D."/>
            <person name="Rey L."/>
            <person name="Navarro A."/>
            <person name="Busquets A."/>
            <person name="Imperial J."/>
            <person name="Ruiz-Argueso T."/>
        </authorList>
    </citation>
    <scope>NUCLEOTIDE SEQUENCE [LARGE SCALE GENOMIC DNA]</scope>
    <source>
        <strain evidence="7 8">PAC68</strain>
    </source>
</reference>
<evidence type="ECO:0000313" key="8">
    <source>
        <dbReference type="Proteomes" id="UP000050863"/>
    </source>
</evidence>
<feature type="transmembrane region" description="Helical" evidence="5">
    <location>
        <begin position="25"/>
        <end position="42"/>
    </location>
</feature>
<comment type="subcellular location">
    <subcellularLocation>
        <location evidence="1">Membrane</location>
        <topology evidence="1">Multi-pass membrane protein</topology>
    </subcellularLocation>
</comment>
<dbReference type="PANTHER" id="PTHR37422">
    <property type="entry name" value="TEICHURONIC ACID BIOSYNTHESIS PROTEIN TUAE"/>
    <property type="match status" value="1"/>
</dbReference>
<feature type="transmembrane region" description="Helical" evidence="5">
    <location>
        <begin position="260"/>
        <end position="280"/>
    </location>
</feature>
<keyword evidence="2 5" id="KW-0812">Transmembrane</keyword>
<dbReference type="InterPro" id="IPR007016">
    <property type="entry name" value="O-antigen_ligase-rel_domated"/>
</dbReference>
<organism evidence="7 8">
    <name type="scientific">Bradyrhizobium jicamae</name>
    <dbReference type="NCBI Taxonomy" id="280332"/>
    <lineage>
        <taxon>Bacteria</taxon>
        <taxon>Pseudomonadati</taxon>
        <taxon>Pseudomonadota</taxon>
        <taxon>Alphaproteobacteria</taxon>
        <taxon>Hyphomicrobiales</taxon>
        <taxon>Nitrobacteraceae</taxon>
        <taxon>Bradyrhizobium</taxon>
    </lineage>
</organism>
<evidence type="ECO:0000256" key="2">
    <source>
        <dbReference type="ARBA" id="ARBA00022692"/>
    </source>
</evidence>
<proteinExistence type="predicted"/>
<feature type="domain" description="O-antigen ligase-related" evidence="6">
    <location>
        <begin position="221"/>
        <end position="365"/>
    </location>
</feature>
<dbReference type="Pfam" id="PF04932">
    <property type="entry name" value="Wzy_C"/>
    <property type="match status" value="1"/>
</dbReference>
<dbReference type="OrthoDB" id="4391260at2"/>